<organism evidence="1 2">
    <name type="scientific">Octopus vulgaris</name>
    <name type="common">Common octopus</name>
    <dbReference type="NCBI Taxonomy" id="6645"/>
    <lineage>
        <taxon>Eukaryota</taxon>
        <taxon>Metazoa</taxon>
        <taxon>Spiralia</taxon>
        <taxon>Lophotrochozoa</taxon>
        <taxon>Mollusca</taxon>
        <taxon>Cephalopoda</taxon>
        <taxon>Coleoidea</taxon>
        <taxon>Octopodiformes</taxon>
        <taxon>Octopoda</taxon>
        <taxon>Incirrata</taxon>
        <taxon>Octopodidae</taxon>
        <taxon>Octopus</taxon>
    </lineage>
</organism>
<dbReference type="Proteomes" id="UP001162480">
    <property type="component" value="Chromosome 15"/>
</dbReference>
<dbReference type="EMBL" id="OX597828">
    <property type="protein sequence ID" value="CAI9734195.1"/>
    <property type="molecule type" value="Genomic_DNA"/>
</dbReference>
<evidence type="ECO:0000313" key="1">
    <source>
        <dbReference type="EMBL" id="CAI9734195.1"/>
    </source>
</evidence>
<reference evidence="1" key="1">
    <citation type="submission" date="2023-08" db="EMBL/GenBank/DDBJ databases">
        <authorList>
            <person name="Alioto T."/>
            <person name="Alioto T."/>
            <person name="Gomez Garrido J."/>
        </authorList>
    </citation>
    <scope>NUCLEOTIDE SEQUENCE</scope>
</reference>
<proteinExistence type="predicted"/>
<accession>A0AA36FDG6</accession>
<name>A0AA36FDG6_OCTVU</name>
<dbReference type="AlphaFoldDB" id="A0AA36FDG6"/>
<keyword evidence="2" id="KW-1185">Reference proteome</keyword>
<gene>
    <name evidence="1" type="ORF">OCTVUL_1B012042</name>
</gene>
<sequence length="124" mass="14199">MMKQKVCNRPFQCFLQNFHYNRDSNTTTTTTNNNNNNTSSTITTTTTAITTTINTTADITTTSTSLNVSHTITPPRLLFFWDEFYHFVCDALKPTFAKQTRNLPRRKVYRNTCLAFVLVECGVL</sequence>
<protein>
    <submittedName>
        <fullName evidence="1">Uncharacterized protein</fullName>
    </submittedName>
</protein>
<evidence type="ECO:0000313" key="2">
    <source>
        <dbReference type="Proteomes" id="UP001162480"/>
    </source>
</evidence>